<feature type="domain" description="SecDF P1 head subdomain" evidence="14">
    <location>
        <begin position="265"/>
        <end position="372"/>
    </location>
</feature>
<feature type="domain" description="Protein export membrane protein SecD/SecF C-terminal" evidence="12">
    <location>
        <begin position="373"/>
        <end position="543"/>
    </location>
</feature>
<protein>
    <recommendedName>
        <fullName evidence="10">Protein translocase subunit SecD</fullName>
    </recommendedName>
</protein>
<dbReference type="PANTHER" id="PTHR30081">
    <property type="entry name" value="PROTEIN-EXPORT MEMBRANE PROTEIN SEC"/>
    <property type="match status" value="1"/>
</dbReference>
<keyword evidence="4" id="KW-0997">Cell inner membrane</keyword>
<dbReference type="InterPro" id="IPR048631">
    <property type="entry name" value="SecD_1st"/>
</dbReference>
<feature type="transmembrane region" description="Helical" evidence="10">
    <location>
        <begin position="522"/>
        <end position="546"/>
    </location>
</feature>
<dbReference type="Pfam" id="PF21760">
    <property type="entry name" value="SecD_1st"/>
    <property type="match status" value="1"/>
</dbReference>
<dbReference type="RefSeq" id="WP_092679851.1">
    <property type="nucleotide sequence ID" value="NZ_FNMZ01000001.1"/>
</dbReference>
<evidence type="ECO:0000259" key="13">
    <source>
        <dbReference type="Pfam" id="PF21760"/>
    </source>
</evidence>
<evidence type="ECO:0000256" key="7">
    <source>
        <dbReference type="ARBA" id="ARBA00022989"/>
    </source>
</evidence>
<feature type="domain" description="Protein translocase subunit SecDF P1" evidence="13">
    <location>
        <begin position="187"/>
        <end position="245"/>
    </location>
</feature>
<name>A0A1H2T166_9RHOB</name>
<dbReference type="NCBIfam" id="TIGR01129">
    <property type="entry name" value="secD"/>
    <property type="match status" value="1"/>
</dbReference>
<dbReference type="OrthoDB" id="9805019at2"/>
<dbReference type="AlphaFoldDB" id="A0A1H2T166"/>
<dbReference type="Gene3D" id="3.30.1360.200">
    <property type="match status" value="1"/>
</dbReference>
<feature type="signal peptide" evidence="11">
    <location>
        <begin position="1"/>
        <end position="23"/>
    </location>
</feature>
<dbReference type="InterPro" id="IPR054384">
    <property type="entry name" value="SecDF_P1_head"/>
</dbReference>
<evidence type="ECO:0000256" key="9">
    <source>
        <dbReference type="ARBA" id="ARBA00023136"/>
    </source>
</evidence>
<accession>A0A1H2T166</accession>
<keyword evidence="2 10" id="KW-0813">Transport</keyword>
<evidence type="ECO:0000259" key="12">
    <source>
        <dbReference type="Pfam" id="PF02355"/>
    </source>
</evidence>
<dbReference type="Proteomes" id="UP000199118">
    <property type="component" value="Unassembled WGS sequence"/>
</dbReference>
<feature type="transmembrane region" description="Helical" evidence="10">
    <location>
        <begin position="489"/>
        <end position="510"/>
    </location>
</feature>
<dbReference type="Gene3D" id="1.20.1640.10">
    <property type="entry name" value="Multidrug efflux transporter AcrB transmembrane domain"/>
    <property type="match status" value="1"/>
</dbReference>
<dbReference type="Gene3D" id="3.30.70.3400">
    <property type="match status" value="1"/>
</dbReference>
<evidence type="ECO:0000256" key="10">
    <source>
        <dbReference type="HAMAP-Rule" id="MF_01463"/>
    </source>
</evidence>
<dbReference type="NCBIfam" id="TIGR00916">
    <property type="entry name" value="2A0604s01"/>
    <property type="match status" value="1"/>
</dbReference>
<dbReference type="EMBL" id="FNMZ01000001">
    <property type="protein sequence ID" value="SDW37527.1"/>
    <property type="molecule type" value="Genomic_DNA"/>
</dbReference>
<evidence type="ECO:0000256" key="3">
    <source>
        <dbReference type="ARBA" id="ARBA00022475"/>
    </source>
</evidence>
<keyword evidence="6 10" id="KW-0653">Protein transport</keyword>
<gene>
    <name evidence="10" type="primary">secD</name>
    <name evidence="15" type="ORF">SAMN05444336_101852</name>
</gene>
<keyword evidence="3 10" id="KW-1003">Cell membrane</keyword>
<comment type="caution">
    <text evidence="10">Lacks conserved residue(s) required for the propagation of feature annotation.</text>
</comment>
<reference evidence="15 16" key="1">
    <citation type="submission" date="2016-10" db="EMBL/GenBank/DDBJ databases">
        <authorList>
            <person name="de Groot N.N."/>
        </authorList>
    </citation>
    <scope>NUCLEOTIDE SEQUENCE [LARGE SCALE GENOMIC DNA]</scope>
    <source>
        <strain evidence="15 16">DSM 17890</strain>
    </source>
</reference>
<dbReference type="GO" id="GO:0015450">
    <property type="term" value="F:protein-transporting ATPase activity"/>
    <property type="evidence" value="ECO:0007669"/>
    <property type="project" value="InterPro"/>
</dbReference>
<dbReference type="STRING" id="356660.SAMN05444336_101852"/>
<evidence type="ECO:0000313" key="15">
    <source>
        <dbReference type="EMBL" id="SDW37527.1"/>
    </source>
</evidence>
<dbReference type="PRINTS" id="PR00702">
    <property type="entry name" value="ACRIFLAVINRP"/>
</dbReference>
<organism evidence="15 16">
    <name type="scientific">Albimonas donghaensis</name>
    <dbReference type="NCBI Taxonomy" id="356660"/>
    <lineage>
        <taxon>Bacteria</taxon>
        <taxon>Pseudomonadati</taxon>
        <taxon>Pseudomonadota</taxon>
        <taxon>Alphaproteobacteria</taxon>
        <taxon>Rhodobacterales</taxon>
        <taxon>Paracoccaceae</taxon>
        <taxon>Albimonas</taxon>
    </lineage>
</organism>
<sequence length="555" mass="58493">MLHYPAWKTALVLLICAAGVVFAAPNAFYSTVERANDARAAIEAGTAGPEAEAEAEAWPSFLPSSLVNLGLDLRGGAHLLVEVAVDDVHAERLDALWPEARRTLRELRDQVGPFRRVERDGEAELAIRLEDAEAADIAVDALRELAQPVGGGLLGAGGPDLEVDAEGRNISIRLTEGAIAAMDDRTMAQSLEIVRRRIDETGTREPTIQRQGADRILVQVPGIGSAEELLAIIGKTAKLTFHMVDSVTDAAGQAGPNQIKMPDAEDAGRFYLLERDALITGDRLTDAQPGFDSRTGQPVVNFRFDAAGARRFGEVTAANVGRPFAIVLDDEVITAPNIREAITGGSGQISGSFTVESASNLSILLRAGALPAEITVLEQRTVGPDLGADSIAAGEIAVVVAFGAVLVVMFASYGMFGLYANIALILNVALLLAILSLIGATLTLPGIAGIVLTIGMAVDANVLIFERIREELRAGKGPARAIETGYERAFTAIIDANVTTFIAAVLLFAIGSGPVKGFSVTLGVGIVTSVFSAIMVTRLMVAVWFARARPKTLTV</sequence>
<evidence type="ECO:0000256" key="2">
    <source>
        <dbReference type="ARBA" id="ARBA00022448"/>
    </source>
</evidence>
<dbReference type="FunFam" id="3.30.1360.200:FF:000002">
    <property type="entry name" value="Preprotein translocase subunit SecD"/>
    <property type="match status" value="1"/>
</dbReference>
<dbReference type="GO" id="GO:0006605">
    <property type="term" value="P:protein targeting"/>
    <property type="evidence" value="ECO:0007669"/>
    <property type="project" value="UniProtKB-UniRule"/>
</dbReference>
<evidence type="ECO:0000256" key="4">
    <source>
        <dbReference type="ARBA" id="ARBA00022519"/>
    </source>
</evidence>
<dbReference type="GO" id="GO:0043952">
    <property type="term" value="P:protein transport by the Sec complex"/>
    <property type="evidence" value="ECO:0007669"/>
    <property type="project" value="UniProtKB-UniRule"/>
</dbReference>
<dbReference type="InterPro" id="IPR055344">
    <property type="entry name" value="SecD_SecF_C_bact"/>
</dbReference>
<evidence type="ECO:0000256" key="11">
    <source>
        <dbReference type="SAM" id="SignalP"/>
    </source>
</evidence>
<keyword evidence="7 10" id="KW-1133">Transmembrane helix</keyword>
<dbReference type="InterPro" id="IPR022813">
    <property type="entry name" value="SecD/SecF_arch_bac"/>
</dbReference>
<dbReference type="InterPro" id="IPR001036">
    <property type="entry name" value="Acrflvin-R"/>
</dbReference>
<dbReference type="Pfam" id="PF22599">
    <property type="entry name" value="SecDF_P1_head"/>
    <property type="match status" value="1"/>
</dbReference>
<dbReference type="GO" id="GO:0005886">
    <property type="term" value="C:plasma membrane"/>
    <property type="evidence" value="ECO:0007669"/>
    <property type="project" value="UniProtKB-SubCell"/>
</dbReference>
<comment type="subcellular location">
    <subcellularLocation>
        <location evidence="1 10">Cell membrane</location>
        <topology evidence="1 10">Multi-pass membrane protein</topology>
    </subcellularLocation>
</comment>
<evidence type="ECO:0000256" key="6">
    <source>
        <dbReference type="ARBA" id="ARBA00022927"/>
    </source>
</evidence>
<evidence type="ECO:0000256" key="8">
    <source>
        <dbReference type="ARBA" id="ARBA00023010"/>
    </source>
</evidence>
<dbReference type="InterPro" id="IPR048634">
    <property type="entry name" value="SecD_SecF_C"/>
</dbReference>
<evidence type="ECO:0000256" key="5">
    <source>
        <dbReference type="ARBA" id="ARBA00022692"/>
    </source>
</evidence>
<dbReference type="Pfam" id="PF02355">
    <property type="entry name" value="SecD_SecF_C"/>
    <property type="match status" value="1"/>
</dbReference>
<dbReference type="HAMAP" id="MF_01463_B">
    <property type="entry name" value="SecD_B"/>
    <property type="match status" value="1"/>
</dbReference>
<evidence type="ECO:0000256" key="1">
    <source>
        <dbReference type="ARBA" id="ARBA00004651"/>
    </source>
</evidence>
<keyword evidence="9 10" id="KW-0472">Membrane</keyword>
<comment type="similarity">
    <text evidence="10">Belongs to the SecD/SecF family. SecD subfamily.</text>
</comment>
<comment type="function">
    <text evidence="10">Part of the Sec protein translocase complex. Interacts with the SecYEG preprotein conducting channel. SecDF uses the proton motive force (PMF) to complete protein translocation after the ATP-dependent function of SecA.</text>
</comment>
<comment type="subunit">
    <text evidence="10">Forms a complex with SecF. Part of the essential Sec protein translocation apparatus which comprises SecA, SecYEG and auxiliary proteins SecDF-YajC and YidC.</text>
</comment>
<keyword evidence="5 10" id="KW-0812">Transmembrane</keyword>
<proteinExistence type="inferred from homology"/>
<dbReference type="FunFam" id="1.20.1640.10:FF:000004">
    <property type="entry name" value="Protein translocase subunit SecD"/>
    <property type="match status" value="1"/>
</dbReference>
<evidence type="ECO:0000259" key="14">
    <source>
        <dbReference type="Pfam" id="PF22599"/>
    </source>
</evidence>
<dbReference type="SUPFAM" id="SSF82866">
    <property type="entry name" value="Multidrug efflux transporter AcrB transmembrane domain"/>
    <property type="match status" value="1"/>
</dbReference>
<keyword evidence="8 10" id="KW-0811">Translocation</keyword>
<keyword evidence="16" id="KW-1185">Reference proteome</keyword>
<dbReference type="PANTHER" id="PTHR30081:SF1">
    <property type="entry name" value="PROTEIN TRANSLOCASE SUBUNIT SECD"/>
    <property type="match status" value="1"/>
</dbReference>
<dbReference type="GO" id="GO:0065002">
    <property type="term" value="P:intracellular protein transmembrane transport"/>
    <property type="evidence" value="ECO:0007669"/>
    <property type="project" value="UniProtKB-UniRule"/>
</dbReference>
<dbReference type="InterPro" id="IPR005791">
    <property type="entry name" value="SecD"/>
</dbReference>
<feature type="chain" id="PRO_5011541363" description="Protein translocase subunit SecD" evidence="11">
    <location>
        <begin position="24"/>
        <end position="555"/>
    </location>
</feature>
<evidence type="ECO:0000313" key="16">
    <source>
        <dbReference type="Proteomes" id="UP000199118"/>
    </source>
</evidence>
<keyword evidence="11" id="KW-0732">Signal</keyword>
<feature type="transmembrane region" description="Helical" evidence="10">
    <location>
        <begin position="391"/>
        <end position="411"/>
    </location>
</feature>